<keyword evidence="9" id="KW-1185">Reference proteome</keyword>
<keyword evidence="3" id="KW-1003">Cell membrane</keyword>
<comment type="subcellular location">
    <subcellularLocation>
        <location evidence="1">Cell membrane</location>
        <topology evidence="1">Multi-pass membrane protein</topology>
    </subcellularLocation>
</comment>
<evidence type="ECO:0000313" key="9">
    <source>
        <dbReference type="Proteomes" id="UP001169069"/>
    </source>
</evidence>
<evidence type="ECO:0000256" key="6">
    <source>
        <dbReference type="ARBA" id="ARBA00023136"/>
    </source>
</evidence>
<keyword evidence="4 7" id="KW-0812">Transmembrane</keyword>
<name>A0ABT7QYH8_9BACT</name>
<evidence type="ECO:0000256" key="7">
    <source>
        <dbReference type="SAM" id="Phobius"/>
    </source>
</evidence>
<dbReference type="InterPro" id="IPR032808">
    <property type="entry name" value="DoxX"/>
</dbReference>
<comment type="caution">
    <text evidence="8">The sequence shown here is derived from an EMBL/GenBank/DDBJ whole genome shotgun (WGS) entry which is preliminary data.</text>
</comment>
<sequence>MMDFMGELRVLFSYPKNIILLAIRLVLAYGFTQPAILKMNNIQETVKWFTDLSIPFPMMIAYLVTGLESVGIILLIIGLFTRFISIFLSMVMLGAIFFVHLPNGFSVANNGVEIPLYYFIFFLLLITYGAGKFSLDCLFFEKGDDDE</sequence>
<keyword evidence="6 7" id="KW-0472">Membrane</keyword>
<dbReference type="PANTHER" id="PTHR33452">
    <property type="entry name" value="OXIDOREDUCTASE CATD-RELATED"/>
    <property type="match status" value="1"/>
</dbReference>
<accession>A0ABT7QYH8</accession>
<evidence type="ECO:0000256" key="1">
    <source>
        <dbReference type="ARBA" id="ARBA00004651"/>
    </source>
</evidence>
<dbReference type="PANTHER" id="PTHR33452:SF1">
    <property type="entry name" value="INNER MEMBRANE PROTEIN YPHA-RELATED"/>
    <property type="match status" value="1"/>
</dbReference>
<evidence type="ECO:0000313" key="8">
    <source>
        <dbReference type="EMBL" id="MDM5271852.1"/>
    </source>
</evidence>
<dbReference type="InterPro" id="IPR051907">
    <property type="entry name" value="DoxX-like_oxidoreductase"/>
</dbReference>
<keyword evidence="5 7" id="KW-1133">Transmembrane helix</keyword>
<feature type="transmembrane region" description="Helical" evidence="7">
    <location>
        <begin position="56"/>
        <end position="76"/>
    </location>
</feature>
<dbReference type="RefSeq" id="WP_289413576.1">
    <property type="nucleotide sequence ID" value="NZ_JAQIBD010000002.1"/>
</dbReference>
<feature type="transmembrane region" description="Helical" evidence="7">
    <location>
        <begin position="83"/>
        <end position="102"/>
    </location>
</feature>
<gene>
    <name evidence="8" type="ORF">PGH07_06655</name>
</gene>
<evidence type="ECO:0000256" key="3">
    <source>
        <dbReference type="ARBA" id="ARBA00022475"/>
    </source>
</evidence>
<protein>
    <submittedName>
        <fullName evidence="8">DoxX family protein</fullName>
    </submittedName>
</protein>
<evidence type="ECO:0000256" key="5">
    <source>
        <dbReference type="ARBA" id="ARBA00022989"/>
    </source>
</evidence>
<dbReference type="EMBL" id="JAQIBD010000002">
    <property type="protein sequence ID" value="MDM5271852.1"/>
    <property type="molecule type" value="Genomic_DNA"/>
</dbReference>
<proteinExistence type="inferred from homology"/>
<reference evidence="8" key="1">
    <citation type="submission" date="2023-01" db="EMBL/GenBank/DDBJ databases">
        <title>Sulfurovum sp. zt1-1 genome assembly.</title>
        <authorList>
            <person name="Wang J."/>
        </authorList>
    </citation>
    <scope>NUCLEOTIDE SEQUENCE</scope>
    <source>
        <strain evidence="8">Zt1-1</strain>
    </source>
</reference>
<dbReference type="Pfam" id="PF07681">
    <property type="entry name" value="DoxX"/>
    <property type="match status" value="1"/>
</dbReference>
<dbReference type="Proteomes" id="UP001169069">
    <property type="component" value="Unassembled WGS sequence"/>
</dbReference>
<organism evidence="8 9">
    <name type="scientific">Sulfurovum zhangzhouensis</name>
    <dbReference type="NCBI Taxonomy" id="3019067"/>
    <lineage>
        <taxon>Bacteria</taxon>
        <taxon>Pseudomonadati</taxon>
        <taxon>Campylobacterota</taxon>
        <taxon>Epsilonproteobacteria</taxon>
        <taxon>Campylobacterales</taxon>
        <taxon>Sulfurovaceae</taxon>
        <taxon>Sulfurovum</taxon>
    </lineage>
</organism>
<comment type="similarity">
    <text evidence="2">Belongs to the DoxX family.</text>
</comment>
<feature type="transmembrane region" description="Helical" evidence="7">
    <location>
        <begin position="114"/>
        <end position="131"/>
    </location>
</feature>
<evidence type="ECO:0000256" key="4">
    <source>
        <dbReference type="ARBA" id="ARBA00022692"/>
    </source>
</evidence>
<evidence type="ECO:0000256" key="2">
    <source>
        <dbReference type="ARBA" id="ARBA00006679"/>
    </source>
</evidence>